<keyword evidence="2" id="KW-0068">Autocatalytic cleavage</keyword>
<dbReference type="SUPFAM" id="SSF51735">
    <property type="entry name" value="NAD(P)-binding Rossmann-fold domains"/>
    <property type="match status" value="1"/>
</dbReference>
<dbReference type="InterPro" id="IPR001732">
    <property type="entry name" value="UDP-Glc/GDP-Man_DH_N"/>
</dbReference>
<evidence type="ECO:0000256" key="4">
    <source>
        <dbReference type="ARBA" id="ARBA00023002"/>
    </source>
</evidence>
<dbReference type="GO" id="GO:0016539">
    <property type="term" value="P:intein-mediated protein splicing"/>
    <property type="evidence" value="ECO:0007669"/>
    <property type="project" value="InterPro"/>
</dbReference>
<dbReference type="PANTHER" id="PTHR43750">
    <property type="entry name" value="UDP-GLUCOSE 6-DEHYDROGENASE TUAD"/>
    <property type="match status" value="1"/>
</dbReference>
<dbReference type="InterPro" id="IPR014026">
    <property type="entry name" value="UDP-Glc/GDP-Man_DH_dimer"/>
</dbReference>
<dbReference type="Gene3D" id="3.40.50.720">
    <property type="entry name" value="NAD(P)-binding Rossmann-like Domain"/>
    <property type="match status" value="2"/>
</dbReference>
<evidence type="ECO:0000259" key="6">
    <source>
        <dbReference type="PROSITE" id="PS50819"/>
    </source>
</evidence>
<dbReference type="GO" id="GO:0016616">
    <property type="term" value="F:oxidoreductase activity, acting on the CH-OH group of donors, NAD or NADP as acceptor"/>
    <property type="evidence" value="ECO:0007669"/>
    <property type="project" value="InterPro"/>
</dbReference>
<dbReference type="NCBIfam" id="TIGR01443">
    <property type="entry name" value="intein_Cterm"/>
    <property type="match status" value="1"/>
</dbReference>
<dbReference type="Gene3D" id="1.20.5.100">
    <property type="entry name" value="Cytochrome c1, transmembrane anchor, C-terminal"/>
    <property type="match status" value="1"/>
</dbReference>
<dbReference type="eggNOG" id="arCOG03147">
    <property type="taxonomic scope" value="Archaea"/>
</dbReference>
<dbReference type="Gene3D" id="3.10.28.10">
    <property type="entry name" value="Homing endonucleases"/>
    <property type="match status" value="1"/>
</dbReference>
<dbReference type="CDD" id="cd00081">
    <property type="entry name" value="Hint"/>
    <property type="match status" value="1"/>
</dbReference>
<keyword evidence="5" id="KW-0520">NAD</keyword>
<evidence type="ECO:0000313" key="8">
    <source>
        <dbReference type="Proteomes" id="UP000193587"/>
    </source>
</evidence>
<evidence type="ECO:0000256" key="3">
    <source>
        <dbReference type="ARBA" id="ARBA00023000"/>
    </source>
</evidence>
<keyword evidence="4" id="KW-0560">Oxidoreductase</keyword>
<dbReference type="SUPFAM" id="SSF52413">
    <property type="entry name" value="UDP-glucose/GDP-mannose dehydrogenase C-terminal domain"/>
    <property type="match status" value="1"/>
</dbReference>
<dbReference type="PRINTS" id="PR00379">
    <property type="entry name" value="INTEIN"/>
</dbReference>
<dbReference type="SUPFAM" id="SSF55608">
    <property type="entry name" value="Homing endonucleases"/>
    <property type="match status" value="1"/>
</dbReference>
<evidence type="ECO:0000256" key="2">
    <source>
        <dbReference type="ARBA" id="ARBA00022813"/>
    </source>
</evidence>
<dbReference type="GO" id="GO:0051287">
    <property type="term" value="F:NAD binding"/>
    <property type="evidence" value="ECO:0007669"/>
    <property type="project" value="InterPro"/>
</dbReference>
<dbReference type="InterPro" id="IPR036220">
    <property type="entry name" value="UDP-Glc/GDP-Man_DH_C_sf"/>
</dbReference>
<keyword evidence="3" id="KW-0651">Protein splicing</keyword>
<proteinExistence type="inferred from homology"/>
<dbReference type="Pfam" id="PF03720">
    <property type="entry name" value="UDPG_MGDP_dh_C"/>
    <property type="match status" value="1"/>
</dbReference>
<evidence type="ECO:0000313" key="7">
    <source>
        <dbReference type="EMBL" id="OSP05560.1"/>
    </source>
</evidence>
<dbReference type="InterPro" id="IPR003586">
    <property type="entry name" value="Hint_dom_C"/>
</dbReference>
<evidence type="ECO:0000256" key="5">
    <source>
        <dbReference type="ARBA" id="ARBA00023027"/>
    </source>
</evidence>
<dbReference type="InterPro" id="IPR006142">
    <property type="entry name" value="INTEIN"/>
</dbReference>
<comment type="similarity">
    <text evidence="1">Belongs to the UDP-glucose/GDP-mannose dehydrogenase family.</text>
</comment>
<name>A0A1X4H2W0_HALEZ</name>
<dbReference type="InterPro" id="IPR004042">
    <property type="entry name" value="Intein_endonuc_central"/>
</dbReference>
<dbReference type="PROSITE" id="PS51257">
    <property type="entry name" value="PROKAR_LIPOPROTEIN"/>
    <property type="match status" value="1"/>
</dbReference>
<dbReference type="PROSITE" id="PS50817">
    <property type="entry name" value="INTEIN_N_TER"/>
    <property type="match status" value="1"/>
</dbReference>
<dbReference type="Gene3D" id="2.170.16.10">
    <property type="entry name" value="Hedgehog/Intein (Hint) domain"/>
    <property type="match status" value="1"/>
</dbReference>
<dbReference type="InterPro" id="IPR036291">
    <property type="entry name" value="NAD(P)-bd_dom_sf"/>
</dbReference>
<dbReference type="PROSITE" id="PS50818">
    <property type="entry name" value="INTEIN_C_TER"/>
    <property type="match status" value="1"/>
</dbReference>
<dbReference type="InterPro" id="IPR008927">
    <property type="entry name" value="6-PGluconate_DH-like_C_sf"/>
</dbReference>
<dbReference type="InterPro" id="IPR030934">
    <property type="entry name" value="Intein_C"/>
</dbReference>
<dbReference type="InterPro" id="IPR003587">
    <property type="entry name" value="Hint_dom_N"/>
</dbReference>
<dbReference type="GO" id="GO:0004519">
    <property type="term" value="F:endonuclease activity"/>
    <property type="evidence" value="ECO:0007669"/>
    <property type="project" value="InterPro"/>
</dbReference>
<dbReference type="Proteomes" id="UP000193587">
    <property type="component" value="Unassembled WGS sequence"/>
</dbReference>
<dbReference type="SMART" id="SM00305">
    <property type="entry name" value="HintC"/>
    <property type="match status" value="1"/>
</dbReference>
<dbReference type="Pfam" id="PF14890">
    <property type="entry name" value="Intein_splicing"/>
    <property type="match status" value="1"/>
</dbReference>
<dbReference type="Pfam" id="PF00984">
    <property type="entry name" value="UDPG_MGDP_dh"/>
    <property type="match status" value="1"/>
</dbReference>
<reference evidence="7 8" key="1">
    <citation type="submission" date="2017-04" db="EMBL/GenBank/DDBJ databases">
        <title>MLSA of the genus Halorubrum.</title>
        <authorList>
            <person name="De La Haba R."/>
            <person name="Sanchez-Porro C."/>
            <person name="Infante-Dominguez C."/>
            <person name="Ventosa A."/>
        </authorList>
    </citation>
    <scope>NUCLEOTIDE SEQUENCE [LARGE SCALE GENOMIC DNA]</scope>
    <source>
        <strain evidence="7 8">DSM 17463</strain>
    </source>
</reference>
<sequence length="903" mass="98424">MRVSIVGSGYVGTTVAACFADMGHEVVNVDIDEEIVAAINDGRAPIHEPGLDDLLAEHGGGTLTATTDYAAVRDTDLTFLALPTPANDDGSIDTSIIEAGAEALGDALRTKDGDHVVVTKSTVVPTTTGETLAPILVEASGKEFGDDLHVAMNPEFLREGTAVADFQSPDKVVFGTRPDDAVALDALRGVFEPLLDATDAAVVETGIAEAEMIKYANNAFLASKVSLINDIGNVCKQFGVDAYEVADAVGLDDRIGERFLRSGLGWGGSCLTGDQRVLAKDETGTRHLTLGEFFDEYVSDGTVDDVSVLSRSEQGEFAFKPVKVATRRRYDGPLHTIRTKMNKRVTVTHDHPMITLKGNDTAVKPAAELEAGDSVPVLADLPSDPVSEFDLIEIVAESPDFENDRVYLKPSTPLEANKDEVYEVLRAYNRQFDYHKLSDLVRDNYLPLDVFLTYEEELPVDREDLSLYTTRDGGQTYVPAILRADEQFWRFIGYYLSEGHINDDTSGHGSTTRRRIQLSFHPSDEPEYVSDVESYYEDLGIRYQTRQQETTTAISVSSRVFAAFLEWLGCGTGSYSAAIPDDAFQATADERVALLSGLFRGDGHIEYTNHSNAVVYDYGSVSEELIDGMTLLLHSLGIVPSYKTSQSAKSTRPAHFLRVSSKRQIAALKELFLPEEQDRIDDRLDAYDRDIAPTGHTADGGFTSVPVRDVTVEETTTDVYSLEVAEDHTFVTTDGLVVHNCFPKDTNAIIAAAKDTGYDPELLEAAVRVNDGQPDRLLALLDDHVDVRGERVAVLGLSFKSGTDDVRNSRAIPVIKGLQARGATVVAYDPVATENMRAHFPDVEYADSAAAALDGASACVVCTDWDEFAALDAEFDAMDAPIVVDGRRIIERRDGLTYEGLTW</sequence>
<dbReference type="InterPro" id="IPR027434">
    <property type="entry name" value="Homing_endonucl"/>
</dbReference>
<dbReference type="NCBIfam" id="TIGR01445">
    <property type="entry name" value="intein_Nterm"/>
    <property type="match status" value="1"/>
</dbReference>
<comment type="caution">
    <text evidence="7">The sequence shown here is derived from an EMBL/GenBank/DDBJ whole genome shotgun (WGS) entry which is preliminary data.</text>
</comment>
<dbReference type="InterPro" id="IPR036844">
    <property type="entry name" value="Hint_dom_sf"/>
</dbReference>
<dbReference type="EMBL" id="NEDJ01000026">
    <property type="protein sequence ID" value="OSP05560.1"/>
    <property type="molecule type" value="Genomic_DNA"/>
</dbReference>
<organism evidence="7 8">
    <name type="scientific">Halorubrum ezzemoulense DSM 17463</name>
    <dbReference type="NCBI Taxonomy" id="1121945"/>
    <lineage>
        <taxon>Archaea</taxon>
        <taxon>Methanobacteriati</taxon>
        <taxon>Methanobacteriota</taxon>
        <taxon>Stenosarchaea group</taxon>
        <taxon>Halobacteria</taxon>
        <taxon>Halobacteriales</taxon>
        <taxon>Haloferacaceae</taxon>
        <taxon>Halorubrum</taxon>
    </lineage>
</organism>
<dbReference type="InterPro" id="IPR017476">
    <property type="entry name" value="UDP-Glc/GDP-Man"/>
</dbReference>
<protein>
    <submittedName>
        <fullName evidence="7">Intein-containing nucleotide sugar dehydrogenase</fullName>
    </submittedName>
</protein>
<dbReference type="SMART" id="SM00306">
    <property type="entry name" value="HintN"/>
    <property type="match status" value="1"/>
</dbReference>
<dbReference type="AlphaFoldDB" id="A0A1X4H2W0"/>
<dbReference type="Pfam" id="PF14528">
    <property type="entry name" value="LAGLIDADG_3"/>
    <property type="match status" value="1"/>
</dbReference>
<dbReference type="Pfam" id="PF03721">
    <property type="entry name" value="UDPG_MGDP_dh_N"/>
    <property type="match status" value="1"/>
</dbReference>
<dbReference type="SMART" id="SM00984">
    <property type="entry name" value="UDPG_MGDP_dh_C"/>
    <property type="match status" value="1"/>
</dbReference>
<dbReference type="InterPro" id="IPR006141">
    <property type="entry name" value="Intein_N"/>
</dbReference>
<dbReference type="PROSITE" id="PS50819">
    <property type="entry name" value="INTEIN_ENDONUCLEASE"/>
    <property type="match status" value="1"/>
</dbReference>
<dbReference type="NCBIfam" id="TIGR03026">
    <property type="entry name" value="NDP-sugDHase"/>
    <property type="match status" value="1"/>
</dbReference>
<dbReference type="SUPFAM" id="SSF51294">
    <property type="entry name" value="Hedgehog/intein (Hint) domain"/>
    <property type="match status" value="1"/>
</dbReference>
<dbReference type="PANTHER" id="PTHR43750:SF3">
    <property type="entry name" value="UDP-GLUCOSE 6-DEHYDROGENASE TUAD"/>
    <property type="match status" value="1"/>
</dbReference>
<dbReference type="eggNOG" id="arCOG00253">
    <property type="taxonomic scope" value="Archaea"/>
</dbReference>
<dbReference type="SUPFAM" id="SSF48179">
    <property type="entry name" value="6-phosphogluconate dehydrogenase C-terminal domain-like"/>
    <property type="match status" value="1"/>
</dbReference>
<feature type="domain" description="DOD-type homing endonuclease" evidence="6">
    <location>
        <begin position="491"/>
        <end position="638"/>
    </location>
</feature>
<dbReference type="InterPro" id="IPR004860">
    <property type="entry name" value="LAGLIDADG_dom"/>
</dbReference>
<evidence type="ECO:0000256" key="1">
    <source>
        <dbReference type="ARBA" id="ARBA00006601"/>
    </source>
</evidence>
<gene>
    <name evidence="7" type="ORF">B9H04_08965</name>
</gene>
<accession>A0A1X4H2W0</accession>
<dbReference type="InterPro" id="IPR014027">
    <property type="entry name" value="UDP-Glc/GDP-Man_DH_C"/>
</dbReference>
<dbReference type="STRING" id="1121945.GCA_000421805_02069"/>